<evidence type="ECO:0000313" key="1">
    <source>
        <dbReference type="EMBL" id="RDI60467.1"/>
    </source>
</evidence>
<keyword evidence="2" id="KW-1185">Reference proteome</keyword>
<organism evidence="1 2">
    <name type="scientific">Nocardia pseudobrasiliensis</name>
    <dbReference type="NCBI Taxonomy" id="45979"/>
    <lineage>
        <taxon>Bacteria</taxon>
        <taxon>Bacillati</taxon>
        <taxon>Actinomycetota</taxon>
        <taxon>Actinomycetes</taxon>
        <taxon>Mycobacteriales</taxon>
        <taxon>Nocardiaceae</taxon>
        <taxon>Nocardia</taxon>
    </lineage>
</organism>
<dbReference type="Proteomes" id="UP000254869">
    <property type="component" value="Unassembled WGS sequence"/>
</dbReference>
<name>A0A370HPS3_9NOCA</name>
<comment type="caution">
    <text evidence="1">The sequence shown here is derived from an EMBL/GenBank/DDBJ whole genome shotgun (WGS) entry which is preliminary data.</text>
</comment>
<dbReference type="EMBL" id="QQBC01000015">
    <property type="protein sequence ID" value="RDI60467.1"/>
    <property type="molecule type" value="Genomic_DNA"/>
</dbReference>
<reference evidence="1 2" key="1">
    <citation type="submission" date="2018-07" db="EMBL/GenBank/DDBJ databases">
        <title>Genomic Encyclopedia of Type Strains, Phase IV (KMG-IV): sequencing the most valuable type-strain genomes for metagenomic binning, comparative biology and taxonomic classification.</title>
        <authorList>
            <person name="Goeker M."/>
        </authorList>
    </citation>
    <scope>NUCLEOTIDE SEQUENCE [LARGE SCALE GENOMIC DNA]</scope>
    <source>
        <strain evidence="1 2">DSM 44290</strain>
    </source>
</reference>
<accession>A0A370HPS3</accession>
<protein>
    <submittedName>
        <fullName evidence="1">Uncharacterized protein</fullName>
    </submittedName>
</protein>
<gene>
    <name evidence="1" type="ORF">DFR76_11597</name>
</gene>
<evidence type="ECO:0000313" key="2">
    <source>
        <dbReference type="Proteomes" id="UP000254869"/>
    </source>
</evidence>
<dbReference type="AlphaFoldDB" id="A0A370HPS3"/>
<proteinExistence type="predicted"/>
<dbReference type="RefSeq" id="WP_147288104.1">
    <property type="nucleotide sequence ID" value="NZ_QQBC01000015.1"/>
</dbReference>
<sequence length="307" mass="34437">MPYYARVPDETRKRLAELATLLRACRDACVRIGEDHHWAAHPDSVCAADLAALADSAYVRDHRLVLEAVATYLELAAAHCGGLAGLCDTCEIVASPWPLTRSILESCARASWILGSNPPTEPTRNRLARAYIDNDLSAEYDKKIIQYLHGKQSPTYRAAKDRFDRLRTEISTVFPETSGEDFNTRTINGQICLGPTDTVLWFFDLLATAGSPLLEPKAPTAIYDLLSTHTHPTLASSRHRRTFIDHGDHVGTVQIVQPENIEWLTRLAVMAMYDVLSLVYRYCGWWFDSDGKFGSVIDQTLPDFLRR</sequence>